<protein>
    <recommendedName>
        <fullName evidence="4">CBM-cenC domain-containing protein</fullName>
    </recommendedName>
</protein>
<feature type="transmembrane region" description="Helical" evidence="3">
    <location>
        <begin position="218"/>
        <end position="239"/>
    </location>
</feature>
<keyword evidence="3" id="KW-1133">Transmembrane helix</keyword>
<dbReference type="InterPro" id="IPR003305">
    <property type="entry name" value="CenC_carb-bd"/>
</dbReference>
<comment type="caution">
    <text evidence="5">The sequence shown here is derived from an EMBL/GenBank/DDBJ whole genome shotgun (WGS) entry which is preliminary data.</text>
</comment>
<reference evidence="6" key="1">
    <citation type="submission" date="2015-07" db="EMBL/GenBank/DDBJ databases">
        <title>Near-Complete Genome Sequence of the Cellulolytic Bacterium Bacteroides (Pseudobacteroides) cellulosolvens ATCC 35603.</title>
        <authorList>
            <person name="Dassa B."/>
            <person name="Utturkar S.M."/>
            <person name="Klingeman D.M."/>
            <person name="Hurt R.A."/>
            <person name="Keller M."/>
            <person name="Xu J."/>
            <person name="Reddy Y.H.K."/>
            <person name="Borovok I."/>
            <person name="Grinberg I.R."/>
            <person name="Lamed R."/>
            <person name="Zhivin O."/>
            <person name="Bayer E.A."/>
            <person name="Brown S.D."/>
        </authorList>
    </citation>
    <scope>NUCLEOTIDE SEQUENCE [LARGE SCALE GENOMIC DNA]</scope>
    <source>
        <strain evidence="6">DSM 2933</strain>
    </source>
</reference>
<proteinExistence type="predicted"/>
<evidence type="ECO:0000313" key="5">
    <source>
        <dbReference type="EMBL" id="KNY28573.1"/>
    </source>
</evidence>
<dbReference type="SUPFAM" id="SSF49785">
    <property type="entry name" value="Galactose-binding domain-like"/>
    <property type="match status" value="1"/>
</dbReference>
<feature type="domain" description="CBM-cenC" evidence="4">
    <location>
        <begin position="28"/>
        <end position="153"/>
    </location>
</feature>
<dbReference type="STRING" id="398512.Bccel_3847"/>
<evidence type="ECO:0000256" key="2">
    <source>
        <dbReference type="SAM" id="MobiDB-lite"/>
    </source>
</evidence>
<keyword evidence="3" id="KW-0812">Transmembrane</keyword>
<evidence type="ECO:0000256" key="1">
    <source>
        <dbReference type="ARBA" id="ARBA00022801"/>
    </source>
</evidence>
<feature type="compositionally biased region" description="Basic and acidic residues" evidence="2">
    <location>
        <begin position="255"/>
        <end position="268"/>
    </location>
</feature>
<dbReference type="AlphaFoldDB" id="A0A0L6JS04"/>
<keyword evidence="3" id="KW-0472">Membrane</keyword>
<keyword evidence="6" id="KW-1185">Reference proteome</keyword>
<dbReference type="EMBL" id="LGTC01000001">
    <property type="protein sequence ID" value="KNY28573.1"/>
    <property type="molecule type" value="Genomic_DNA"/>
</dbReference>
<evidence type="ECO:0000256" key="3">
    <source>
        <dbReference type="SAM" id="Phobius"/>
    </source>
</evidence>
<feature type="region of interest" description="Disordered" evidence="2">
    <location>
        <begin position="246"/>
        <end position="281"/>
    </location>
</feature>
<dbReference type="InterPro" id="IPR008979">
    <property type="entry name" value="Galactose-bd-like_sf"/>
</dbReference>
<keyword evidence="1" id="KW-0378">Hydrolase</keyword>
<evidence type="ECO:0000259" key="4">
    <source>
        <dbReference type="Pfam" id="PF02018"/>
    </source>
</evidence>
<dbReference type="Pfam" id="PF02018">
    <property type="entry name" value="CBM_4_9"/>
    <property type="match status" value="1"/>
</dbReference>
<sequence length="281" mass="30626" precursor="true">MLKKGIILISIISVLFAATAFIAYGDEGNILKNPGFEEVSGQLPANWAPDVYLKDADAGKVSVEDGKGRSNSKALVIRNTKLNDSKVFQDVQVQPGKIYKISSWIKAEGILNKAGSANLTLLNGKGIHTSVEYSDTKNDWKELSLYIKMTDSDNLKVGCRLGGQGTTNEGTAYFDDMSVELINEVPQGVVVNEFLIPGSDSSNSEKSSSTTEEKKSSGSFKIVLIILLIIAVLGALMYAEIKYSKKAAKNGDASENDKADNKKDKKTEETEEEFDEEDYDE</sequence>
<dbReference type="Gene3D" id="2.60.120.260">
    <property type="entry name" value="Galactose-binding domain-like"/>
    <property type="match status" value="1"/>
</dbReference>
<name>A0A0L6JS04_9FIRM</name>
<evidence type="ECO:0000313" key="6">
    <source>
        <dbReference type="Proteomes" id="UP000036923"/>
    </source>
</evidence>
<organism evidence="5 6">
    <name type="scientific">Pseudobacteroides cellulosolvens ATCC 35603 = DSM 2933</name>
    <dbReference type="NCBI Taxonomy" id="398512"/>
    <lineage>
        <taxon>Bacteria</taxon>
        <taxon>Bacillati</taxon>
        <taxon>Bacillota</taxon>
        <taxon>Clostridia</taxon>
        <taxon>Eubacteriales</taxon>
        <taxon>Oscillospiraceae</taxon>
        <taxon>Pseudobacteroides</taxon>
    </lineage>
</organism>
<dbReference type="GO" id="GO:0016798">
    <property type="term" value="F:hydrolase activity, acting on glycosyl bonds"/>
    <property type="evidence" value="ECO:0007669"/>
    <property type="project" value="InterPro"/>
</dbReference>
<accession>A0A0L6JS04</accession>
<dbReference type="Proteomes" id="UP000036923">
    <property type="component" value="Unassembled WGS sequence"/>
</dbReference>
<gene>
    <name evidence="5" type="ORF">Bccel_3847</name>
</gene>
<feature type="compositionally biased region" description="Acidic residues" evidence="2">
    <location>
        <begin position="269"/>
        <end position="281"/>
    </location>
</feature>